<accession>A0AAN6RHG0</accession>
<dbReference type="InterPro" id="IPR025676">
    <property type="entry name" value="Clr5_dom"/>
</dbReference>
<gene>
    <name evidence="3" type="ORF">GRF29_77g312504</name>
</gene>
<keyword evidence="4" id="KW-1185">Reference proteome</keyword>
<dbReference type="EMBL" id="WVTA01000007">
    <property type="protein sequence ID" value="KAK3208309.1"/>
    <property type="molecule type" value="Genomic_DNA"/>
</dbReference>
<evidence type="ECO:0000256" key="1">
    <source>
        <dbReference type="SAM" id="MobiDB-lite"/>
    </source>
</evidence>
<feature type="region of interest" description="Disordered" evidence="1">
    <location>
        <begin position="25"/>
        <end position="58"/>
    </location>
</feature>
<protein>
    <recommendedName>
        <fullName evidence="2">Clr5 domain-containing protein</fullName>
    </recommendedName>
</protein>
<feature type="domain" description="Clr5" evidence="2">
    <location>
        <begin position="190"/>
        <end position="250"/>
    </location>
</feature>
<comment type="caution">
    <text evidence="3">The sequence shown here is derived from an EMBL/GenBank/DDBJ whole genome shotgun (WGS) entry which is preliminary data.</text>
</comment>
<evidence type="ECO:0000259" key="2">
    <source>
        <dbReference type="Pfam" id="PF14420"/>
    </source>
</evidence>
<sequence>MNDLDNDDFAFAISSIAQHECLNLKIPTEGSPDGSPAGTNQPLEDTAQIDGGDNVWQPENDIAGLPPMVEEFLDAPSSWNPMYNSSLTLPDHSNEYNHDTIDLFTKTFGLPAMHGQSQDQSATTPMQKGVDILPPESQLWTTHEPEACDEGIQEATRKRKRPAQLSHEQAVCEDIHGGYRNRKEKAKPIPEERWDLMKPHITDCYITEGKTMKQVKEMLESKFQHLLEHCGGKVEEKQILDHLKKWKIQKYVRPRQREYIIQKFLERVKMEGKRPLKFFVRGVEVSPNKVERWLKSWMKTRQDSGKGEGKYEYGT</sequence>
<dbReference type="Proteomes" id="UP001280581">
    <property type="component" value="Unassembled WGS sequence"/>
</dbReference>
<dbReference type="AlphaFoldDB" id="A0AAN6RHG0"/>
<name>A0AAN6RHG0_9PLEO</name>
<evidence type="ECO:0000313" key="4">
    <source>
        <dbReference type="Proteomes" id="UP001280581"/>
    </source>
</evidence>
<proteinExistence type="predicted"/>
<reference evidence="3 4" key="1">
    <citation type="submission" date="2021-02" db="EMBL/GenBank/DDBJ databases">
        <title>Genome assembly of Pseudopithomyces chartarum.</title>
        <authorList>
            <person name="Jauregui R."/>
            <person name="Singh J."/>
            <person name="Voisey C."/>
        </authorList>
    </citation>
    <scope>NUCLEOTIDE SEQUENCE [LARGE SCALE GENOMIC DNA]</scope>
    <source>
        <strain evidence="3 4">AGR01</strain>
    </source>
</reference>
<organism evidence="3 4">
    <name type="scientific">Pseudopithomyces chartarum</name>
    <dbReference type="NCBI Taxonomy" id="1892770"/>
    <lineage>
        <taxon>Eukaryota</taxon>
        <taxon>Fungi</taxon>
        <taxon>Dikarya</taxon>
        <taxon>Ascomycota</taxon>
        <taxon>Pezizomycotina</taxon>
        <taxon>Dothideomycetes</taxon>
        <taxon>Pleosporomycetidae</taxon>
        <taxon>Pleosporales</taxon>
        <taxon>Massarineae</taxon>
        <taxon>Didymosphaeriaceae</taxon>
        <taxon>Pseudopithomyces</taxon>
    </lineage>
</organism>
<dbReference type="Pfam" id="PF14420">
    <property type="entry name" value="Clr5"/>
    <property type="match status" value="1"/>
</dbReference>
<evidence type="ECO:0000313" key="3">
    <source>
        <dbReference type="EMBL" id="KAK3208309.1"/>
    </source>
</evidence>